<dbReference type="InterPro" id="IPR023753">
    <property type="entry name" value="FAD/NAD-binding_dom"/>
</dbReference>
<dbReference type="AlphaFoldDB" id="A0A543KG54"/>
<dbReference type="EMBL" id="VFPT01000001">
    <property type="protein sequence ID" value="TQM93997.1"/>
    <property type="molecule type" value="Genomic_DNA"/>
</dbReference>
<sequence>MHMPLPLTRDLVLIGGGHTHALVLHRWAMHPLPGVRVTVINPDPVAPYTGMLPGFIAGHYRREELDIDLVRLARRAGARLVMGKASGLDRAEKLVHVQGRPPIAYDLAAIDIGITSDLPMIPGYGDHAVSAKPLGRYAQQWQDWCARLKTGAVAARIAVIGGGVAGVELALAMAYRLQPHAPQITILQSGALLPNIGAQARKRLIGHLERFSVTIVEQAKVTDVTPQGVTLADGTQIAASLVLGAAGSRPQDWLQDTGLELADGFVTVDPYLRSVTDPAIFAVGDCAHMAHAPRAKAGVYAVRQAPYLFDNLRAALGVGRLRAYKPQRDYLKLVSLGDKTALADKWSLPLEGRWLWGLKDRIDAKFMGQFRDPRPMPPALPPAYADGLAEMLGDKPLCGGCGAKMGAQTLRTALPDVTRADVEAGIGDDAAILRMGDMRQVIATDHLRALTDDPWMMARIAATHALGDIWAMGARPQAALAQVTLPRMAPELQTRTLREVMAGAQSVLEPAGVALVGGHSAMGAEMQLGFTVTGLLDGAATTKAGAQPGDVLILTKPLGTGVIMAAEMQWAAPGGAVAGALHAMVQSQGRAAELLAPVAHAMTDVTGFGLAGHLAEMLAQDGLSARLDLGALPVLDGAEALVAAGYYSSIAADNRAALAGVLDAPDTARAALLVDPQTAGGLLAAVAPAQAVAIVAKLQEMGFTAAIVGEVTGQNGLQIIAE</sequence>
<evidence type="ECO:0000259" key="7">
    <source>
        <dbReference type="Pfam" id="PF02769"/>
    </source>
</evidence>
<reference evidence="9 10" key="1">
    <citation type="submission" date="2019-06" db="EMBL/GenBank/DDBJ databases">
        <title>Genomic Encyclopedia of Archaeal and Bacterial Type Strains, Phase II (KMG-II): from individual species to whole genera.</title>
        <authorList>
            <person name="Goeker M."/>
        </authorList>
    </citation>
    <scope>NUCLEOTIDE SEQUENCE [LARGE SCALE GENOMIC DNA]</scope>
    <source>
        <strain evidence="9 10">DSM 18423</strain>
    </source>
</reference>
<keyword evidence="2" id="KW-0547">Nucleotide-binding</keyword>
<evidence type="ECO:0000256" key="1">
    <source>
        <dbReference type="ARBA" id="ARBA00022679"/>
    </source>
</evidence>
<evidence type="ECO:0000256" key="4">
    <source>
        <dbReference type="ARBA" id="ARBA00022840"/>
    </source>
</evidence>
<dbReference type="PRINTS" id="PR00368">
    <property type="entry name" value="FADPNR"/>
</dbReference>
<dbReference type="GO" id="GO:0004756">
    <property type="term" value="F:selenide, water dikinase activity"/>
    <property type="evidence" value="ECO:0007669"/>
    <property type="project" value="TreeGrafter"/>
</dbReference>
<dbReference type="GO" id="GO:0005524">
    <property type="term" value="F:ATP binding"/>
    <property type="evidence" value="ECO:0007669"/>
    <property type="project" value="UniProtKB-KW"/>
</dbReference>
<evidence type="ECO:0000313" key="10">
    <source>
        <dbReference type="Proteomes" id="UP000320582"/>
    </source>
</evidence>
<dbReference type="Pfam" id="PF07992">
    <property type="entry name" value="Pyr_redox_2"/>
    <property type="match status" value="1"/>
</dbReference>
<dbReference type="Gene3D" id="3.50.50.100">
    <property type="match status" value="1"/>
</dbReference>
<feature type="domain" description="PurM-like C-terminal" evidence="7">
    <location>
        <begin position="547"/>
        <end position="720"/>
    </location>
</feature>
<evidence type="ECO:0000259" key="6">
    <source>
        <dbReference type="Pfam" id="PF00586"/>
    </source>
</evidence>
<dbReference type="NCBIfam" id="TIGR03169">
    <property type="entry name" value="Nterm_to_SelD"/>
    <property type="match status" value="1"/>
</dbReference>
<dbReference type="InterPro" id="IPR004536">
    <property type="entry name" value="SPS/SelD"/>
</dbReference>
<evidence type="ECO:0000313" key="9">
    <source>
        <dbReference type="EMBL" id="TQM93997.1"/>
    </source>
</evidence>
<evidence type="ECO:0000259" key="8">
    <source>
        <dbReference type="Pfam" id="PF07992"/>
    </source>
</evidence>
<dbReference type="InterPro" id="IPR036676">
    <property type="entry name" value="PurM-like_C_sf"/>
</dbReference>
<feature type="domain" description="FAD/NAD(P)-binding" evidence="8">
    <location>
        <begin position="10"/>
        <end position="295"/>
    </location>
</feature>
<keyword evidence="4" id="KW-0067">ATP-binding</keyword>
<dbReference type="InterPro" id="IPR036188">
    <property type="entry name" value="FAD/NAD-bd_sf"/>
</dbReference>
<comment type="caution">
    <text evidence="9">The sequence shown here is derived from an EMBL/GenBank/DDBJ whole genome shotgun (WGS) entry which is preliminary data.</text>
</comment>
<dbReference type="Gene3D" id="3.90.650.10">
    <property type="entry name" value="PurM-like C-terminal domain"/>
    <property type="match status" value="1"/>
</dbReference>
<protein>
    <submittedName>
        <fullName evidence="9">Selenophosphate synthase</fullName>
    </submittedName>
</protein>
<keyword evidence="1" id="KW-0808">Transferase</keyword>
<dbReference type="NCBIfam" id="TIGR00476">
    <property type="entry name" value="selD"/>
    <property type="match status" value="1"/>
</dbReference>
<dbReference type="InterPro" id="IPR016188">
    <property type="entry name" value="PurM-like_N"/>
</dbReference>
<feature type="domain" description="PurM-like N-terminal" evidence="6">
    <location>
        <begin position="427"/>
        <end position="535"/>
    </location>
</feature>
<keyword evidence="3" id="KW-0418">Kinase</keyword>
<dbReference type="GO" id="GO:0016491">
    <property type="term" value="F:oxidoreductase activity"/>
    <property type="evidence" value="ECO:0007669"/>
    <property type="project" value="InterPro"/>
</dbReference>
<evidence type="ECO:0000256" key="3">
    <source>
        <dbReference type="ARBA" id="ARBA00022777"/>
    </source>
</evidence>
<evidence type="ECO:0000256" key="5">
    <source>
        <dbReference type="ARBA" id="ARBA00023266"/>
    </source>
</evidence>
<evidence type="ECO:0000256" key="2">
    <source>
        <dbReference type="ARBA" id="ARBA00022741"/>
    </source>
</evidence>
<dbReference type="SUPFAM" id="SSF51905">
    <property type="entry name" value="FAD/NAD(P)-binding domain"/>
    <property type="match status" value="2"/>
</dbReference>
<dbReference type="InterPro" id="IPR017584">
    <property type="entry name" value="Pyridine_nucleo_diS_OxRdtase_N"/>
</dbReference>
<dbReference type="InterPro" id="IPR010918">
    <property type="entry name" value="PurM-like_C_dom"/>
</dbReference>
<dbReference type="Pfam" id="PF02769">
    <property type="entry name" value="AIRS_C"/>
    <property type="match status" value="1"/>
</dbReference>
<dbReference type="SUPFAM" id="SSF55326">
    <property type="entry name" value="PurM N-terminal domain-like"/>
    <property type="match status" value="1"/>
</dbReference>
<dbReference type="PANTHER" id="PTHR10256:SF0">
    <property type="entry name" value="INACTIVE SELENIDE, WATER DIKINASE-LIKE PROTEIN-RELATED"/>
    <property type="match status" value="1"/>
</dbReference>
<proteinExistence type="predicted"/>
<gene>
    <name evidence="9" type="ORF">BD293_2652</name>
</gene>
<organism evidence="9 10">
    <name type="scientific">Roseinatronobacter monicus</name>
    <dbReference type="NCBI Taxonomy" id="393481"/>
    <lineage>
        <taxon>Bacteria</taxon>
        <taxon>Pseudomonadati</taxon>
        <taxon>Pseudomonadota</taxon>
        <taxon>Alphaproteobacteria</taxon>
        <taxon>Rhodobacterales</taxon>
        <taxon>Paracoccaceae</taxon>
        <taxon>Roseinatronobacter</taxon>
    </lineage>
</organism>
<name>A0A543KG54_9RHOB</name>
<dbReference type="SUPFAM" id="SSF56042">
    <property type="entry name" value="PurM C-terminal domain-like"/>
    <property type="match status" value="1"/>
</dbReference>
<keyword evidence="10" id="KW-1185">Reference proteome</keyword>
<dbReference type="GO" id="GO:0005737">
    <property type="term" value="C:cytoplasm"/>
    <property type="evidence" value="ECO:0007669"/>
    <property type="project" value="TreeGrafter"/>
</dbReference>
<dbReference type="CDD" id="cd02195">
    <property type="entry name" value="SelD"/>
    <property type="match status" value="1"/>
</dbReference>
<dbReference type="InterPro" id="IPR036921">
    <property type="entry name" value="PurM-like_N_sf"/>
</dbReference>
<dbReference type="GO" id="GO:0016260">
    <property type="term" value="P:selenocysteine biosynthetic process"/>
    <property type="evidence" value="ECO:0007669"/>
    <property type="project" value="TreeGrafter"/>
</dbReference>
<dbReference type="RefSeq" id="WP_211841025.1">
    <property type="nucleotide sequence ID" value="NZ_VFPT01000001.1"/>
</dbReference>
<dbReference type="Gene3D" id="3.30.1330.10">
    <property type="entry name" value="PurM-like, N-terminal domain"/>
    <property type="match status" value="1"/>
</dbReference>
<accession>A0A543KG54</accession>
<dbReference type="Pfam" id="PF00586">
    <property type="entry name" value="AIRS"/>
    <property type="match status" value="1"/>
</dbReference>
<dbReference type="PANTHER" id="PTHR10256">
    <property type="entry name" value="SELENIDE, WATER DIKINASE"/>
    <property type="match status" value="1"/>
</dbReference>
<dbReference type="Proteomes" id="UP000320582">
    <property type="component" value="Unassembled WGS sequence"/>
</dbReference>
<keyword evidence="5" id="KW-0711">Selenium</keyword>